<accession>A0A6S5T7I4</accession>
<dbReference type="Proteomes" id="UP000515680">
    <property type="component" value="Chromosome"/>
</dbReference>
<proteinExistence type="predicted"/>
<protein>
    <submittedName>
        <fullName evidence="1">Uncharacterized protein</fullName>
    </submittedName>
</protein>
<reference evidence="1 2" key="1">
    <citation type="submission" date="2019-12" db="EMBL/GenBank/DDBJ databases">
        <title>complete genome sequences of Pseudomonas putida str. WP8-W18-CRE-01 isolated from wastewater treatment plant effluent.</title>
        <authorList>
            <person name="Sekizuka T."/>
            <person name="Itokawa K."/>
            <person name="Yatsu K."/>
            <person name="Inamine Y."/>
            <person name="Kuroda M."/>
        </authorList>
    </citation>
    <scope>NUCLEOTIDE SEQUENCE [LARGE SCALE GENOMIC DNA]</scope>
    <source>
        <strain evidence="1 2">WP8-W18-CRE-01</strain>
    </source>
</reference>
<evidence type="ECO:0000313" key="1">
    <source>
        <dbReference type="EMBL" id="BBT38901.1"/>
    </source>
</evidence>
<organism evidence="1 2">
    <name type="scientific">Pseudomonas putida</name>
    <name type="common">Arthrobacter siderocapsulatus</name>
    <dbReference type="NCBI Taxonomy" id="303"/>
    <lineage>
        <taxon>Bacteria</taxon>
        <taxon>Pseudomonadati</taxon>
        <taxon>Pseudomonadota</taxon>
        <taxon>Gammaproteobacteria</taxon>
        <taxon>Pseudomonadales</taxon>
        <taxon>Pseudomonadaceae</taxon>
        <taxon>Pseudomonas</taxon>
    </lineage>
</organism>
<gene>
    <name evidence="1" type="ORF">WP8W18C01_12420</name>
</gene>
<evidence type="ECO:0000313" key="2">
    <source>
        <dbReference type="Proteomes" id="UP000515680"/>
    </source>
</evidence>
<dbReference type="EMBL" id="AP022227">
    <property type="protein sequence ID" value="BBT38901.1"/>
    <property type="molecule type" value="Genomic_DNA"/>
</dbReference>
<dbReference type="RefSeq" id="WP_182817510.1">
    <property type="nucleotide sequence ID" value="NZ_AP022227.1"/>
</dbReference>
<sequence>MIDTNQMVSVPCELLEKALDAAAAVGMQDVADELDRILTPSTVAHQLSSAVLWRHRDKKPGRVWNYTEHKEVAEIAIRRGQVVQGFADTCELERLAEANLHYRNLQIEADGQIKSLRIQLAELQSSVSEYLRINGLSVDGSAARNKALTMLHTALATSVEHEARHD</sequence>
<dbReference type="AlphaFoldDB" id="A0A6S5T7I4"/>
<name>A0A6S5T7I4_PSEPU</name>